<dbReference type="EMBL" id="KZ613470">
    <property type="protein sequence ID" value="PMD25392.1"/>
    <property type="molecule type" value="Genomic_DNA"/>
</dbReference>
<keyword evidence="8" id="KW-1185">Reference proteome</keyword>
<organism evidence="7 8">
    <name type="scientific">Hyaloscypha hepaticicola</name>
    <dbReference type="NCBI Taxonomy" id="2082293"/>
    <lineage>
        <taxon>Eukaryota</taxon>
        <taxon>Fungi</taxon>
        <taxon>Dikarya</taxon>
        <taxon>Ascomycota</taxon>
        <taxon>Pezizomycotina</taxon>
        <taxon>Leotiomycetes</taxon>
        <taxon>Helotiales</taxon>
        <taxon>Hyaloscyphaceae</taxon>
        <taxon>Hyaloscypha</taxon>
    </lineage>
</organism>
<evidence type="ECO:0000313" key="7">
    <source>
        <dbReference type="EMBL" id="PMD25392.1"/>
    </source>
</evidence>
<dbReference type="InterPro" id="IPR029063">
    <property type="entry name" value="SAM-dependent_MTases_sf"/>
</dbReference>
<dbReference type="Gene3D" id="3.40.50.150">
    <property type="entry name" value="Vaccinia Virus protein VP39"/>
    <property type="match status" value="1"/>
</dbReference>
<dbReference type="EC" id="2.1.1.6" evidence="1"/>
<dbReference type="PANTHER" id="PTHR43836">
    <property type="entry name" value="CATECHOL O-METHYLTRANSFERASE 1-RELATED"/>
    <property type="match status" value="1"/>
</dbReference>
<sequence length="251" mass="27410">MEHDPETAALIKKYPSLGKAIETGIESHDGREEALLAFIIAHPDIHNIKGNPSKLLQVIDEFSYTHEFLISIGSHKAKILSDLIAKEKPSVVVELGGYLGYSAILFADVIRKNPGSEGKKFQVWSLEMSTEFAAIAEKLIDIAGLSDIVTVVVGPAEESIRMLKEVGKLAAADMLFLDHAEELYVSDFKVCEELGLFSKGTVVVADNVVRPGAPEYRKLVRGHPGLKSEGVRGLIQPGDLEDELEISYVTK</sequence>
<comment type="similarity">
    <text evidence="6">Belongs to the class I-like SAM-binding methyltransferase superfamily. Cation-dependent O-methyltransferase family.</text>
</comment>
<reference evidence="7 8" key="1">
    <citation type="submission" date="2016-05" db="EMBL/GenBank/DDBJ databases">
        <title>A degradative enzymes factory behind the ericoid mycorrhizal symbiosis.</title>
        <authorList>
            <consortium name="DOE Joint Genome Institute"/>
            <person name="Martino E."/>
            <person name="Morin E."/>
            <person name="Grelet G."/>
            <person name="Kuo A."/>
            <person name="Kohler A."/>
            <person name="Daghino S."/>
            <person name="Barry K."/>
            <person name="Choi C."/>
            <person name="Cichocki N."/>
            <person name="Clum A."/>
            <person name="Copeland A."/>
            <person name="Hainaut M."/>
            <person name="Haridas S."/>
            <person name="Labutti K."/>
            <person name="Lindquist E."/>
            <person name="Lipzen A."/>
            <person name="Khouja H.-R."/>
            <person name="Murat C."/>
            <person name="Ohm R."/>
            <person name="Olson A."/>
            <person name="Spatafora J."/>
            <person name="Veneault-Fourrey C."/>
            <person name="Henrissat B."/>
            <person name="Grigoriev I."/>
            <person name="Martin F."/>
            <person name="Perotto S."/>
        </authorList>
    </citation>
    <scope>NUCLEOTIDE SEQUENCE [LARGE SCALE GENOMIC DNA]</scope>
    <source>
        <strain evidence="7 8">UAMH 7357</strain>
    </source>
</reference>
<protein>
    <recommendedName>
        <fullName evidence="1">catechol O-methyltransferase</fullName>
        <ecNumber evidence="1">2.1.1.6</ecNumber>
    </recommendedName>
</protein>
<dbReference type="OrthoDB" id="186626at2759"/>
<keyword evidence="2 7" id="KW-0489">Methyltransferase</keyword>
<proteinExistence type="inferred from homology"/>
<dbReference type="GO" id="GO:0032259">
    <property type="term" value="P:methylation"/>
    <property type="evidence" value="ECO:0007669"/>
    <property type="project" value="UniProtKB-KW"/>
</dbReference>
<accession>A0A2J6QGM5</accession>
<evidence type="ECO:0000256" key="1">
    <source>
        <dbReference type="ARBA" id="ARBA00012880"/>
    </source>
</evidence>
<dbReference type="InterPro" id="IPR002935">
    <property type="entry name" value="SAM_O-MeTrfase"/>
</dbReference>
<name>A0A2J6QGM5_9HELO</name>
<dbReference type="GO" id="GO:0008171">
    <property type="term" value="F:O-methyltransferase activity"/>
    <property type="evidence" value="ECO:0007669"/>
    <property type="project" value="InterPro"/>
</dbReference>
<evidence type="ECO:0000256" key="5">
    <source>
        <dbReference type="ARBA" id="ARBA00022939"/>
    </source>
</evidence>
<dbReference type="Proteomes" id="UP000235672">
    <property type="component" value="Unassembled WGS sequence"/>
</dbReference>
<keyword evidence="4" id="KW-0949">S-adenosyl-L-methionine</keyword>
<dbReference type="GO" id="GO:0006584">
    <property type="term" value="P:catecholamine metabolic process"/>
    <property type="evidence" value="ECO:0007669"/>
    <property type="project" value="UniProtKB-KW"/>
</dbReference>
<dbReference type="Pfam" id="PF01596">
    <property type="entry name" value="Methyltransf_3"/>
    <property type="match status" value="1"/>
</dbReference>
<evidence type="ECO:0000256" key="3">
    <source>
        <dbReference type="ARBA" id="ARBA00022679"/>
    </source>
</evidence>
<evidence type="ECO:0000313" key="8">
    <source>
        <dbReference type="Proteomes" id="UP000235672"/>
    </source>
</evidence>
<dbReference type="AlphaFoldDB" id="A0A2J6QGM5"/>
<keyword evidence="5" id="KW-0128">Catecholamine metabolism</keyword>
<evidence type="ECO:0000256" key="4">
    <source>
        <dbReference type="ARBA" id="ARBA00022691"/>
    </source>
</evidence>
<dbReference type="PANTHER" id="PTHR43836:SF2">
    <property type="entry name" value="CATECHOL O-METHYLTRANSFERASE 1-RELATED"/>
    <property type="match status" value="1"/>
</dbReference>
<evidence type="ECO:0000256" key="6">
    <source>
        <dbReference type="ARBA" id="ARBA00023453"/>
    </source>
</evidence>
<gene>
    <name evidence="7" type="ORF">NA56DRAFT_593439</name>
</gene>
<evidence type="ECO:0000256" key="2">
    <source>
        <dbReference type="ARBA" id="ARBA00022603"/>
    </source>
</evidence>
<keyword evidence="3 7" id="KW-0808">Transferase</keyword>
<dbReference type="SUPFAM" id="SSF53335">
    <property type="entry name" value="S-adenosyl-L-methionine-dependent methyltransferases"/>
    <property type="match status" value="1"/>
</dbReference>
<dbReference type="STRING" id="1745343.A0A2J6QGM5"/>
<dbReference type="PROSITE" id="PS51682">
    <property type="entry name" value="SAM_OMT_I"/>
    <property type="match status" value="1"/>
</dbReference>